<gene>
    <name evidence="2" type="ORF">A3G54_04220</name>
</gene>
<dbReference type="AlphaFoldDB" id="A0A1F5Y005"/>
<organism evidence="2 3">
    <name type="scientific">Candidatus Giovannonibacteria bacterium RIFCSPLOWO2_12_FULL_44_15</name>
    <dbReference type="NCBI Taxonomy" id="1798364"/>
    <lineage>
        <taxon>Bacteria</taxon>
        <taxon>Candidatus Giovannoniibacteriota</taxon>
    </lineage>
</organism>
<dbReference type="InterPro" id="IPR043519">
    <property type="entry name" value="NT_sf"/>
</dbReference>
<dbReference type="InterPro" id="IPR002934">
    <property type="entry name" value="Polymerase_NTP_transf_dom"/>
</dbReference>
<dbReference type="SUPFAM" id="SSF81301">
    <property type="entry name" value="Nucleotidyltransferase"/>
    <property type="match status" value="1"/>
</dbReference>
<reference evidence="2 3" key="1">
    <citation type="journal article" date="2016" name="Nat. Commun.">
        <title>Thousands of microbial genomes shed light on interconnected biogeochemical processes in an aquifer system.</title>
        <authorList>
            <person name="Anantharaman K."/>
            <person name="Brown C.T."/>
            <person name="Hug L.A."/>
            <person name="Sharon I."/>
            <person name="Castelle C.J."/>
            <person name="Probst A.J."/>
            <person name="Thomas B.C."/>
            <person name="Singh A."/>
            <person name="Wilkins M.J."/>
            <person name="Karaoz U."/>
            <person name="Brodie E.L."/>
            <person name="Williams K.H."/>
            <person name="Hubbard S.S."/>
            <person name="Banfield J.F."/>
        </authorList>
    </citation>
    <scope>NUCLEOTIDE SEQUENCE [LARGE SCALE GENOMIC DNA]</scope>
</reference>
<comment type="caution">
    <text evidence="2">The sequence shown here is derived from an EMBL/GenBank/DDBJ whole genome shotgun (WGS) entry which is preliminary data.</text>
</comment>
<proteinExistence type="predicted"/>
<dbReference type="Proteomes" id="UP000178894">
    <property type="component" value="Unassembled WGS sequence"/>
</dbReference>
<dbReference type="CDD" id="cd05403">
    <property type="entry name" value="NT_KNTase_like"/>
    <property type="match status" value="1"/>
</dbReference>
<evidence type="ECO:0000313" key="2">
    <source>
        <dbReference type="EMBL" id="OGF93466.1"/>
    </source>
</evidence>
<evidence type="ECO:0000259" key="1">
    <source>
        <dbReference type="Pfam" id="PF01909"/>
    </source>
</evidence>
<sequence length="303" mass="35179">MQILFSEQLQKTAFCTKIIAKLKTEKEDYKMGRIFTWDEISNLRVPRTLDFQKVAGLLKEEISREPSIVSAVIFGSVLRGDFNCRSDIDCLVIYDSVREIQAATFLQQLDEKARALNVPINFTPCDHTIATTRFHQLGPLFLKHIYRAVETGGLIKGDFRGRLAASVMPREEIESYVRSKMYTIQEGYAEMRTFGDERLAVFLKKVLEAPMHVALKMLLFIGEVEDDSKKAVAAKYAMIFPEELWDRLFRIIDIDKWYTGEVNRQLDKKDRHTYNLCMREIRLEIPQTLKFLRSNILYLTKSG</sequence>
<evidence type="ECO:0000313" key="3">
    <source>
        <dbReference type="Proteomes" id="UP000178894"/>
    </source>
</evidence>
<dbReference type="Pfam" id="PF01909">
    <property type="entry name" value="NTP_transf_2"/>
    <property type="match status" value="1"/>
</dbReference>
<dbReference type="Gene3D" id="3.30.460.10">
    <property type="entry name" value="Beta Polymerase, domain 2"/>
    <property type="match status" value="1"/>
</dbReference>
<protein>
    <recommendedName>
        <fullName evidence="1">Polymerase nucleotidyl transferase domain-containing protein</fullName>
    </recommendedName>
</protein>
<dbReference type="EMBL" id="MFIQ01000017">
    <property type="protein sequence ID" value="OGF93466.1"/>
    <property type="molecule type" value="Genomic_DNA"/>
</dbReference>
<dbReference type="GO" id="GO:0016779">
    <property type="term" value="F:nucleotidyltransferase activity"/>
    <property type="evidence" value="ECO:0007669"/>
    <property type="project" value="InterPro"/>
</dbReference>
<feature type="domain" description="Polymerase nucleotidyl transferase" evidence="1">
    <location>
        <begin position="58"/>
        <end position="118"/>
    </location>
</feature>
<accession>A0A1F5Y005</accession>
<name>A0A1F5Y005_9BACT</name>